<organism evidence="1">
    <name type="scientific">uncultured Caudovirales phage</name>
    <dbReference type="NCBI Taxonomy" id="2100421"/>
    <lineage>
        <taxon>Viruses</taxon>
        <taxon>Duplodnaviria</taxon>
        <taxon>Heunggongvirae</taxon>
        <taxon>Uroviricota</taxon>
        <taxon>Caudoviricetes</taxon>
        <taxon>Peduoviridae</taxon>
        <taxon>Maltschvirus</taxon>
        <taxon>Maltschvirus maltsch</taxon>
    </lineage>
</organism>
<evidence type="ECO:0000313" key="1">
    <source>
        <dbReference type="EMBL" id="CAB4140120.1"/>
    </source>
</evidence>
<reference evidence="1" key="1">
    <citation type="submission" date="2020-04" db="EMBL/GenBank/DDBJ databases">
        <authorList>
            <person name="Chiriac C."/>
            <person name="Salcher M."/>
            <person name="Ghai R."/>
            <person name="Kavagutti S V."/>
        </authorList>
    </citation>
    <scope>NUCLEOTIDE SEQUENCE</scope>
</reference>
<name>A0A6J5M4X1_9CAUD</name>
<sequence length="160" mass="18086">MYLYANKGISSIEWNKKPDGTLEKIPNADYGILTSLMGANDWATPGNNYAYAQVQLQVGYWRKVNAIHNWFVENLAGGEDNCNPIYVPRSTLVDLKILCQEVIDEPSKAEELLPTGSGFFFGSTDYDEWYLEGIKDTLAILSKVIEDVPEGWSFEYQASW</sequence>
<accession>A0A6J5M4X1</accession>
<dbReference type="EMBL" id="LR796377">
    <property type="protein sequence ID" value="CAB4140120.1"/>
    <property type="molecule type" value="Genomic_DNA"/>
</dbReference>
<proteinExistence type="predicted"/>
<gene>
    <name evidence="1" type="ORF">UFOVP404_28</name>
</gene>
<protein>
    <submittedName>
        <fullName evidence="1">Uncharacterized protein</fullName>
    </submittedName>
</protein>